<gene>
    <name evidence="1" type="ORF">AM231_00535</name>
</gene>
<reference evidence="2" key="1">
    <citation type="submission" date="2015-08" db="EMBL/GenBank/DDBJ databases">
        <title>Genome sequencing project for genomic taxonomy and phylogenomics of Bacillus-like bacteria.</title>
        <authorList>
            <person name="Liu B."/>
            <person name="Wang J."/>
            <person name="Zhu Y."/>
            <person name="Liu G."/>
            <person name="Chen Q."/>
            <person name="Chen Z."/>
            <person name="Lan J."/>
            <person name="Che J."/>
            <person name="Ge C."/>
            <person name="Shi H."/>
            <person name="Pan Z."/>
            <person name="Liu X."/>
        </authorList>
    </citation>
    <scope>NUCLEOTIDE SEQUENCE [LARGE SCALE GENOMIC DNA]</scope>
    <source>
        <strain evidence="2">FJAT-22460</strain>
    </source>
</reference>
<protein>
    <submittedName>
        <fullName evidence="1">Uncharacterized protein</fullName>
    </submittedName>
</protein>
<evidence type="ECO:0000313" key="1">
    <source>
        <dbReference type="EMBL" id="KOR87776.1"/>
    </source>
</evidence>
<dbReference type="EMBL" id="LIUT01000001">
    <property type="protein sequence ID" value="KOR87776.1"/>
    <property type="molecule type" value="Genomic_DNA"/>
</dbReference>
<comment type="caution">
    <text evidence="1">The sequence shown here is derived from an EMBL/GenBank/DDBJ whole genome shotgun (WGS) entry which is preliminary data.</text>
</comment>
<name>A0A0M1NZY0_9BACL</name>
<keyword evidence="2" id="KW-1185">Reference proteome</keyword>
<sequence>MLQALNCLVKRATSAYFAINATANDESLGLVQGSGTRQLGTFAQVEAMPYPDSKFLGPGLWTIK</sequence>
<accession>A0A0M1NZY0</accession>
<proteinExistence type="predicted"/>
<organism evidence="1 2">
    <name type="scientific">Paenibacillus solani</name>
    <dbReference type="NCBI Taxonomy" id="1705565"/>
    <lineage>
        <taxon>Bacteria</taxon>
        <taxon>Bacillati</taxon>
        <taxon>Bacillota</taxon>
        <taxon>Bacilli</taxon>
        <taxon>Bacillales</taxon>
        <taxon>Paenibacillaceae</taxon>
        <taxon>Paenibacillus</taxon>
    </lineage>
</organism>
<dbReference type="AlphaFoldDB" id="A0A0M1NZY0"/>
<evidence type="ECO:0000313" key="2">
    <source>
        <dbReference type="Proteomes" id="UP000036932"/>
    </source>
</evidence>
<dbReference type="Proteomes" id="UP000036932">
    <property type="component" value="Unassembled WGS sequence"/>
</dbReference>